<reference evidence="1 2" key="1">
    <citation type="journal article" date="2014" name="Am. J. Bot.">
        <title>Genome assembly and annotation for red clover (Trifolium pratense; Fabaceae).</title>
        <authorList>
            <person name="Istvanek J."/>
            <person name="Jaros M."/>
            <person name="Krenek A."/>
            <person name="Repkova J."/>
        </authorList>
    </citation>
    <scope>NUCLEOTIDE SEQUENCE [LARGE SCALE GENOMIC DNA]</scope>
    <source>
        <strain evidence="2">cv. Tatra</strain>
        <tissue evidence="1">Young leaves</tissue>
    </source>
</reference>
<dbReference type="ExpressionAtlas" id="A0A2K3LY32">
    <property type="expression patterns" value="baseline"/>
</dbReference>
<keyword evidence="1" id="KW-0804">Transcription</keyword>
<dbReference type="GO" id="GO:0042797">
    <property type="term" value="P:tRNA transcription by RNA polymerase III"/>
    <property type="evidence" value="ECO:0007669"/>
    <property type="project" value="TreeGrafter"/>
</dbReference>
<keyword evidence="1" id="KW-0240">DNA-directed RNA polymerase</keyword>
<accession>A0A2K3LY32</accession>
<sequence>RDVVIDMLRGSGPNGKLRKAEILEAARRKLGRDVPNTEYIKAVSELCISKGSYWVLKSGDGSKQ</sequence>
<organism evidence="1 2">
    <name type="scientific">Trifolium pratense</name>
    <name type="common">Red clover</name>
    <dbReference type="NCBI Taxonomy" id="57577"/>
    <lineage>
        <taxon>Eukaryota</taxon>
        <taxon>Viridiplantae</taxon>
        <taxon>Streptophyta</taxon>
        <taxon>Embryophyta</taxon>
        <taxon>Tracheophyta</taxon>
        <taxon>Spermatophyta</taxon>
        <taxon>Magnoliopsida</taxon>
        <taxon>eudicotyledons</taxon>
        <taxon>Gunneridae</taxon>
        <taxon>Pentapetalae</taxon>
        <taxon>rosids</taxon>
        <taxon>fabids</taxon>
        <taxon>Fabales</taxon>
        <taxon>Fabaceae</taxon>
        <taxon>Papilionoideae</taxon>
        <taxon>50 kb inversion clade</taxon>
        <taxon>NPAAA clade</taxon>
        <taxon>Hologalegina</taxon>
        <taxon>IRL clade</taxon>
        <taxon>Trifolieae</taxon>
        <taxon>Trifolium</taxon>
    </lineage>
</organism>
<protein>
    <submittedName>
        <fullName evidence="1">DNA-directed RNA polymerase iii subunit rpc5-like protein</fullName>
    </submittedName>
</protein>
<dbReference type="GO" id="GO:0005666">
    <property type="term" value="C:RNA polymerase III complex"/>
    <property type="evidence" value="ECO:0007669"/>
    <property type="project" value="TreeGrafter"/>
</dbReference>
<dbReference type="Proteomes" id="UP000236291">
    <property type="component" value="Unassembled WGS sequence"/>
</dbReference>
<dbReference type="InterPro" id="IPR006886">
    <property type="entry name" value="RNA_pol_III_Rpc5"/>
</dbReference>
<evidence type="ECO:0000313" key="1">
    <source>
        <dbReference type="EMBL" id="PNX83438.1"/>
    </source>
</evidence>
<dbReference type="AlphaFoldDB" id="A0A2K3LY32"/>
<name>A0A2K3LY32_TRIPR</name>
<proteinExistence type="predicted"/>
<feature type="non-terminal residue" evidence="1">
    <location>
        <position position="1"/>
    </location>
</feature>
<comment type="caution">
    <text evidence="1">The sequence shown here is derived from an EMBL/GenBank/DDBJ whole genome shotgun (WGS) entry which is preliminary data.</text>
</comment>
<reference evidence="1 2" key="2">
    <citation type="journal article" date="2017" name="Front. Plant Sci.">
        <title>Gene Classification and Mining of Molecular Markers Useful in Red Clover (Trifolium pratense) Breeding.</title>
        <authorList>
            <person name="Istvanek J."/>
            <person name="Dluhosova J."/>
            <person name="Dluhos P."/>
            <person name="Patkova L."/>
            <person name="Nedelnik J."/>
            <person name="Repkova J."/>
        </authorList>
    </citation>
    <scope>NUCLEOTIDE SEQUENCE [LARGE SCALE GENOMIC DNA]</scope>
    <source>
        <strain evidence="2">cv. Tatra</strain>
        <tissue evidence="1">Young leaves</tissue>
    </source>
</reference>
<evidence type="ECO:0000313" key="2">
    <source>
        <dbReference type="Proteomes" id="UP000236291"/>
    </source>
</evidence>
<dbReference type="PANTHER" id="PTHR12069">
    <property type="entry name" value="DNA-DIRECTED RNA POLYMERASES III 80 KDA POLYPEPTIDE RNA POLYMERASE III SUBUNIT 5"/>
    <property type="match status" value="1"/>
</dbReference>
<dbReference type="PANTHER" id="PTHR12069:SF0">
    <property type="entry name" value="DNA-DIRECTED RNA POLYMERASE III SUBUNIT RPC5"/>
    <property type="match status" value="1"/>
</dbReference>
<dbReference type="EMBL" id="ASHM01044114">
    <property type="protein sequence ID" value="PNX83438.1"/>
    <property type="molecule type" value="Genomic_DNA"/>
</dbReference>
<gene>
    <name evidence="1" type="ORF">L195_g039481</name>
</gene>